<proteinExistence type="predicted"/>
<dbReference type="PANTHER" id="PTHR11439:SF502">
    <property type="entry name" value="SECRETED RXLR EFFECTOR PROTEIN 161-LIKE"/>
    <property type="match status" value="1"/>
</dbReference>
<dbReference type="SUPFAM" id="SSF56672">
    <property type="entry name" value="DNA/RNA polymerases"/>
    <property type="match status" value="1"/>
</dbReference>
<evidence type="ECO:0000313" key="3">
    <source>
        <dbReference type="Proteomes" id="UP001558713"/>
    </source>
</evidence>
<comment type="caution">
    <text evidence="2">The sequence shown here is derived from an EMBL/GenBank/DDBJ whole genome shotgun (WGS) entry which is preliminary data.</text>
</comment>
<dbReference type="AlphaFoldDB" id="A0ABD1ACZ3"/>
<keyword evidence="3" id="KW-1185">Reference proteome</keyword>
<dbReference type="PANTHER" id="PTHR11439">
    <property type="entry name" value="GAG-POL-RELATED RETROTRANSPOSON"/>
    <property type="match status" value="1"/>
</dbReference>
<name>A0ABD1ACZ3_CARAN</name>
<gene>
    <name evidence="2" type="ORF">V5N11_019936</name>
</gene>
<accession>A0ABD1ACZ3</accession>
<dbReference type="CDD" id="cd09272">
    <property type="entry name" value="RNase_HI_RT_Ty1"/>
    <property type="match status" value="1"/>
</dbReference>
<reference evidence="2 3" key="1">
    <citation type="submission" date="2024-04" db="EMBL/GenBank/DDBJ databases">
        <title>Genome assembly C_amara_ONT_v2.</title>
        <authorList>
            <person name="Yant L."/>
            <person name="Moore C."/>
            <person name="Slenker M."/>
        </authorList>
    </citation>
    <scope>NUCLEOTIDE SEQUENCE [LARGE SCALE GENOMIC DNA]</scope>
    <source>
        <tissue evidence="2">Leaf</tissue>
    </source>
</reference>
<dbReference type="InterPro" id="IPR013103">
    <property type="entry name" value="RVT_2"/>
</dbReference>
<feature type="domain" description="Reverse transcriptase Ty1/copia-type" evidence="1">
    <location>
        <begin position="56"/>
        <end position="298"/>
    </location>
</feature>
<dbReference type="Pfam" id="PF07727">
    <property type="entry name" value="RVT_2"/>
    <property type="match status" value="1"/>
</dbReference>
<dbReference type="Proteomes" id="UP001558713">
    <property type="component" value="Unassembled WGS sequence"/>
</dbReference>
<protein>
    <submittedName>
        <fullName evidence="2">Retrovirus-related Pol polyprotein from transposon RE2</fullName>
    </submittedName>
</protein>
<evidence type="ECO:0000313" key="2">
    <source>
        <dbReference type="EMBL" id="KAL1204544.1"/>
    </source>
</evidence>
<organism evidence="2 3">
    <name type="scientific">Cardamine amara subsp. amara</name>
    <dbReference type="NCBI Taxonomy" id="228776"/>
    <lineage>
        <taxon>Eukaryota</taxon>
        <taxon>Viridiplantae</taxon>
        <taxon>Streptophyta</taxon>
        <taxon>Embryophyta</taxon>
        <taxon>Tracheophyta</taxon>
        <taxon>Spermatophyta</taxon>
        <taxon>Magnoliopsida</taxon>
        <taxon>eudicotyledons</taxon>
        <taxon>Gunneridae</taxon>
        <taxon>Pentapetalae</taxon>
        <taxon>rosids</taxon>
        <taxon>malvids</taxon>
        <taxon>Brassicales</taxon>
        <taxon>Brassicaceae</taxon>
        <taxon>Cardamineae</taxon>
        <taxon>Cardamine</taxon>
    </lineage>
</organism>
<dbReference type="EMBL" id="JBANAX010000533">
    <property type="protein sequence ID" value="KAL1204544.1"/>
    <property type="molecule type" value="Genomic_DNA"/>
</dbReference>
<evidence type="ECO:0000259" key="1">
    <source>
        <dbReference type="Pfam" id="PF07727"/>
    </source>
</evidence>
<dbReference type="InterPro" id="IPR043502">
    <property type="entry name" value="DNA/RNA_pol_sf"/>
</dbReference>
<sequence length="537" mass="61727">MREILQTAPRVELEEAAQIIEACFRVAEEPKSYDDACVNKEWRYAMKEEIKMIEKNQTWLLVDRPEKKNIIGVKWIYRIKTDANGNPTKYKARLVARGFSQEYGVDYLETFAPVSRHDTIRAILALAAQMKWKLYQMDVKSAFLNGDLEEEIYVEQPPGFVRKGEEDKVFQLRKALYGLKQAPRAWYGRIDSYFLQCGFQRSMNDAALYVMKKDKDILIVSLYVDDLVITGNSSQLIKKFKEDMKMEFEMTDLGLLNYFLGMEIIQDDQGIFLLQEKYASKLVEKFGMKESKSVSSPLTPNDKKIENDEEYDEPSKFRSIVGGLLYLCASRPDLMFASSYLSRYMSAPLMKHYQEAKRVLRYVKGTSHFGVQFTSVENPELYGYSDSDWGGSNEDKKSTSGYVFTLGSAVFCWQSSKQQTVAQSTAEAEYIAVCAAANQAIWLQRLLSDIGFESQEGTSIYCDNKSAIAIGKNPVQHRRTKHIEIKYHFVREAEQKGLIQLKYCQGEVQLADLLTKSLNVSRFEELRKKLGVRSKLN</sequence>